<reference evidence="6" key="2">
    <citation type="submission" date="2021-05" db="EMBL/GenBank/DDBJ databases">
        <authorList>
            <person name="Moolhuijzen P.M."/>
            <person name="Moffat C.S."/>
        </authorList>
    </citation>
    <scope>NUCLEOTIDE SEQUENCE</scope>
    <source>
        <strain evidence="6">86-124</strain>
    </source>
</reference>
<keyword evidence="2 3" id="KW-0040">ANK repeat</keyword>
<dbReference type="InterPro" id="IPR002110">
    <property type="entry name" value="Ankyrin_rpt"/>
</dbReference>
<name>A0A2W1EQ54_9PLEO</name>
<dbReference type="PANTHER" id="PTHR24198">
    <property type="entry name" value="ANKYRIN REPEAT AND PROTEIN KINASE DOMAIN-CONTAINING PROTEIN"/>
    <property type="match status" value="1"/>
</dbReference>
<dbReference type="InterPro" id="IPR013320">
    <property type="entry name" value="ConA-like_dom_sf"/>
</dbReference>
<evidence type="ECO:0000313" key="5">
    <source>
        <dbReference type="EMBL" id="KAF7579448.1"/>
    </source>
</evidence>
<dbReference type="EMBL" id="NQIK02000001">
    <property type="protein sequence ID" value="KAF7579448.1"/>
    <property type="molecule type" value="Genomic_DNA"/>
</dbReference>
<dbReference type="Pfam" id="PF00622">
    <property type="entry name" value="SPRY"/>
    <property type="match status" value="1"/>
</dbReference>
<sequence>MRDKHNRSPLFFACLGQSLDNAEVLLVTLLEMKVPVKEINQVTKRKRSVIHQAASHGFNTIIEKLIEAARAEQDLESLAINVQDSCKGMTPLHRAAVFGHVDCISSLLEAQADATIRDKNGRAALVLAYEQWTLSDSQEFEKSISLLIVADADAARADAELAAICAANGSVPLLRKLSELGADLSRQDQYSWTPQQLARKYRRTEAEEFLKLQAGEAGLLTSRWLVSPETMISDDGRTLTHRSGKRVCYSTNKPIPAWFDKFYFEVTCKSPPATTDKDRECMQPIVAIGICTIDASAINYPGWPSRTRALSAKSWRYYGDNGGLYTSEGNVGYMSKQGIPYKYGRTVGCGVDMEKGIIWFTLDGKPLHVQFENVSGRLFPMIGLRDPMILETNFRVEKLVETIGNGQGDL</sequence>
<dbReference type="SMART" id="SM00449">
    <property type="entry name" value="SPRY"/>
    <property type="match status" value="1"/>
</dbReference>
<protein>
    <submittedName>
        <fullName evidence="5">Arp, Ankyrin repeat protein</fullName>
    </submittedName>
    <submittedName>
        <fullName evidence="6">SPRY domain containing protein</fullName>
    </submittedName>
</protein>
<dbReference type="SMART" id="SM00248">
    <property type="entry name" value="ANK"/>
    <property type="match status" value="3"/>
</dbReference>
<dbReference type="Pfam" id="PF12796">
    <property type="entry name" value="Ank_2"/>
    <property type="match status" value="1"/>
</dbReference>
<reference evidence="5 7" key="1">
    <citation type="journal article" date="2018" name="BMC Genomics">
        <title>Comparative genomics of the wheat fungal pathogen Pyrenophora tritici-repentis reveals chromosomal variations and genome plasticity.</title>
        <authorList>
            <person name="Moolhuijzen P."/>
            <person name="See P.T."/>
            <person name="Hane J.K."/>
            <person name="Shi G."/>
            <person name="Liu Z."/>
            <person name="Oliver R.P."/>
            <person name="Moffat C.S."/>
        </authorList>
    </citation>
    <scope>NUCLEOTIDE SEQUENCE [LARGE SCALE GENOMIC DNA]</scope>
    <source>
        <strain evidence="5">M4</strain>
    </source>
</reference>
<evidence type="ECO:0000313" key="7">
    <source>
        <dbReference type="Proteomes" id="UP000245464"/>
    </source>
</evidence>
<comment type="caution">
    <text evidence="6">The sequence shown here is derived from an EMBL/GenBank/DDBJ whole genome shotgun (WGS) entry which is preliminary data.</text>
</comment>
<dbReference type="Gene3D" id="2.60.120.920">
    <property type="match status" value="1"/>
</dbReference>
<dbReference type="CDD" id="cd12885">
    <property type="entry name" value="SPRY_RanBP_like"/>
    <property type="match status" value="1"/>
</dbReference>
<keyword evidence="1" id="KW-0677">Repeat</keyword>
<dbReference type="InterPro" id="IPR036770">
    <property type="entry name" value="Ankyrin_rpt-contain_sf"/>
</dbReference>
<dbReference type="InterPro" id="IPR003877">
    <property type="entry name" value="SPRY_dom"/>
</dbReference>
<dbReference type="PANTHER" id="PTHR24198:SF165">
    <property type="entry name" value="ANKYRIN REPEAT-CONTAINING PROTEIN-RELATED"/>
    <property type="match status" value="1"/>
</dbReference>
<dbReference type="PROSITE" id="PS50297">
    <property type="entry name" value="ANK_REP_REGION"/>
    <property type="match status" value="1"/>
</dbReference>
<reference evidence="8" key="4">
    <citation type="journal article" date="2022" name="Microb. Genom.">
        <title>A global pangenome for the wheat fungal pathogen Pyrenophora tritici-repentis and prediction of effector protein structural homology.</title>
        <authorList>
            <person name="Moolhuijzen P.M."/>
            <person name="See P.T."/>
            <person name="Shi G."/>
            <person name="Powell H.R."/>
            <person name="Cockram J."/>
            <person name="Jorgensen L.N."/>
            <person name="Benslimane H."/>
            <person name="Strelkov S.E."/>
            <person name="Turner J."/>
            <person name="Liu Z."/>
            <person name="Moffat C.S."/>
        </authorList>
    </citation>
    <scope>NUCLEOTIDE SEQUENCE [LARGE SCALE GENOMIC DNA]</scope>
</reference>
<dbReference type="InterPro" id="IPR001870">
    <property type="entry name" value="B30.2/SPRY"/>
</dbReference>
<evidence type="ECO:0000256" key="3">
    <source>
        <dbReference type="PROSITE-ProRule" id="PRU00023"/>
    </source>
</evidence>
<evidence type="ECO:0000313" key="8">
    <source>
        <dbReference type="Proteomes" id="UP000249757"/>
    </source>
</evidence>
<evidence type="ECO:0000256" key="2">
    <source>
        <dbReference type="ARBA" id="ARBA00023043"/>
    </source>
</evidence>
<dbReference type="Gene3D" id="1.25.40.20">
    <property type="entry name" value="Ankyrin repeat-containing domain"/>
    <property type="match status" value="1"/>
</dbReference>
<proteinExistence type="predicted"/>
<evidence type="ECO:0000256" key="1">
    <source>
        <dbReference type="ARBA" id="ARBA00022737"/>
    </source>
</evidence>
<organism evidence="6 8">
    <name type="scientific">Pyrenophora tritici-repentis</name>
    <dbReference type="NCBI Taxonomy" id="45151"/>
    <lineage>
        <taxon>Eukaryota</taxon>
        <taxon>Fungi</taxon>
        <taxon>Dikarya</taxon>
        <taxon>Ascomycota</taxon>
        <taxon>Pezizomycotina</taxon>
        <taxon>Dothideomycetes</taxon>
        <taxon>Pleosporomycetidae</taxon>
        <taxon>Pleosporales</taxon>
        <taxon>Pleosporineae</taxon>
        <taxon>Pleosporaceae</taxon>
        <taxon>Pyrenophora</taxon>
    </lineage>
</organism>
<dbReference type="PROSITE" id="PS50188">
    <property type="entry name" value="B302_SPRY"/>
    <property type="match status" value="1"/>
</dbReference>
<dbReference type="EMBL" id="NRDI02000034">
    <property type="protein sequence ID" value="KAI1507726.1"/>
    <property type="molecule type" value="Genomic_DNA"/>
</dbReference>
<dbReference type="Proteomes" id="UP000245464">
    <property type="component" value="Chromosome 1"/>
</dbReference>
<keyword evidence="8" id="KW-1185">Reference proteome</keyword>
<evidence type="ECO:0000313" key="6">
    <source>
        <dbReference type="EMBL" id="KAI1507726.1"/>
    </source>
</evidence>
<gene>
    <name evidence="6" type="ORF">Ptr86124_013354</name>
    <name evidence="5" type="ORF">PtrM4_036880</name>
</gene>
<dbReference type="InterPro" id="IPR044736">
    <property type="entry name" value="Gid1/RanBPM/SPLA_SPRY"/>
</dbReference>
<dbReference type="SUPFAM" id="SSF48403">
    <property type="entry name" value="Ankyrin repeat"/>
    <property type="match status" value="1"/>
</dbReference>
<feature type="repeat" description="ANK" evidence="3">
    <location>
        <begin position="87"/>
        <end position="119"/>
    </location>
</feature>
<dbReference type="InterPro" id="IPR043136">
    <property type="entry name" value="B30.2/SPRY_sf"/>
</dbReference>
<accession>A0A2W1EQ54</accession>
<dbReference type="SUPFAM" id="SSF49899">
    <property type="entry name" value="Concanavalin A-like lectins/glucanases"/>
    <property type="match status" value="1"/>
</dbReference>
<feature type="domain" description="B30.2/SPRY" evidence="4">
    <location>
        <begin position="199"/>
        <end position="399"/>
    </location>
</feature>
<reference evidence="6" key="3">
    <citation type="journal article" date="2022" name="bioRxiv">
        <title>A global pangenome for the wheat fungal pathogen Pyrenophora tritici-repentis and prediction of effector protein structural homology.</title>
        <authorList>
            <person name="Moolhuijzen P."/>
            <person name="See P.T."/>
            <person name="Shi G."/>
            <person name="Powell H.R."/>
            <person name="Cockram J."/>
            <person name="Jorgensen L.N."/>
            <person name="Benslimane H."/>
            <person name="Strelkov S.E."/>
            <person name="Turner J."/>
            <person name="Liu Z."/>
            <person name="Moffat C.S."/>
        </authorList>
    </citation>
    <scope>NUCLEOTIDE SEQUENCE</scope>
    <source>
        <strain evidence="6">86-124</strain>
    </source>
</reference>
<dbReference type="PROSITE" id="PS50088">
    <property type="entry name" value="ANK_REPEAT"/>
    <property type="match status" value="1"/>
</dbReference>
<dbReference type="Proteomes" id="UP000249757">
    <property type="component" value="Unassembled WGS sequence"/>
</dbReference>
<evidence type="ECO:0000259" key="4">
    <source>
        <dbReference type="PROSITE" id="PS50188"/>
    </source>
</evidence>
<dbReference type="AlphaFoldDB" id="A0A2W1EQ54"/>